<dbReference type="EMBL" id="LLXX01000101">
    <property type="protein sequence ID" value="KRR06834.1"/>
    <property type="molecule type" value="Genomic_DNA"/>
</dbReference>
<evidence type="ECO:0000313" key="3">
    <source>
        <dbReference type="Proteomes" id="UP000051913"/>
    </source>
</evidence>
<dbReference type="AlphaFoldDB" id="A0A0R3LGF0"/>
<feature type="region of interest" description="Disordered" evidence="1">
    <location>
        <begin position="79"/>
        <end position="104"/>
    </location>
</feature>
<protein>
    <submittedName>
        <fullName evidence="2">Uncharacterized protein</fullName>
    </submittedName>
</protein>
<reference evidence="2 3" key="1">
    <citation type="submission" date="2014-03" db="EMBL/GenBank/DDBJ databases">
        <title>Bradyrhizobium valentinum sp. nov., isolated from effective nodules of Lupinus mariae-josephae, a lupine endemic of basic-lime soils in Eastern Spain.</title>
        <authorList>
            <person name="Duran D."/>
            <person name="Rey L."/>
            <person name="Navarro A."/>
            <person name="Busquets A."/>
            <person name="Imperial J."/>
            <person name="Ruiz-Argueso T."/>
        </authorList>
    </citation>
    <scope>NUCLEOTIDE SEQUENCE [LARGE SCALE GENOMIC DNA]</scope>
    <source>
        <strain evidence="2 3">LmjM3</strain>
    </source>
</reference>
<gene>
    <name evidence="2" type="ORF">CP49_01640</name>
</gene>
<feature type="compositionally biased region" description="Polar residues" evidence="1">
    <location>
        <begin position="85"/>
        <end position="97"/>
    </location>
</feature>
<accession>A0A0R3LGF0</accession>
<dbReference type="RefSeq" id="WP_057851030.1">
    <property type="nucleotide sequence ID" value="NZ_LLXX01000101.1"/>
</dbReference>
<proteinExistence type="predicted"/>
<organism evidence="2 3">
    <name type="scientific">Bradyrhizobium valentinum</name>
    <dbReference type="NCBI Taxonomy" id="1518501"/>
    <lineage>
        <taxon>Bacteria</taxon>
        <taxon>Pseudomonadati</taxon>
        <taxon>Pseudomonadota</taxon>
        <taxon>Alphaproteobacteria</taxon>
        <taxon>Hyphomicrobiales</taxon>
        <taxon>Nitrobacteraceae</taxon>
        <taxon>Bradyrhizobium</taxon>
    </lineage>
</organism>
<dbReference type="Proteomes" id="UP000051913">
    <property type="component" value="Unassembled WGS sequence"/>
</dbReference>
<comment type="caution">
    <text evidence="2">The sequence shown here is derived from an EMBL/GenBank/DDBJ whole genome shotgun (WGS) entry which is preliminary data.</text>
</comment>
<evidence type="ECO:0000256" key="1">
    <source>
        <dbReference type="SAM" id="MobiDB-lite"/>
    </source>
</evidence>
<keyword evidence="3" id="KW-1185">Reference proteome</keyword>
<sequence>MKATSEDAEPIDRDAPGSVDAVIKAYLRDEMFTEHLAKATQDMRAAILKRFQNTTTPNGRRFGDNQIATLQAKEGRERLADELAKQSTPAAQKNSQSRADDAGA</sequence>
<name>A0A0R3LGF0_9BRAD</name>
<evidence type="ECO:0000313" key="2">
    <source>
        <dbReference type="EMBL" id="KRR06834.1"/>
    </source>
</evidence>